<dbReference type="Pfam" id="PF03466">
    <property type="entry name" value="LysR_substrate"/>
    <property type="match status" value="1"/>
</dbReference>
<dbReference type="Proteomes" id="UP000019146">
    <property type="component" value="Chromosome 1"/>
</dbReference>
<dbReference type="InterPro" id="IPR036388">
    <property type="entry name" value="WH-like_DNA-bd_sf"/>
</dbReference>
<dbReference type="PROSITE" id="PS50931">
    <property type="entry name" value="HTH_LYSR"/>
    <property type="match status" value="1"/>
</dbReference>
<dbReference type="InterPro" id="IPR000847">
    <property type="entry name" value="LysR_HTH_N"/>
</dbReference>
<reference evidence="7 8" key="1">
    <citation type="journal article" date="2014" name="Genome Announc.">
        <title>Draft Genome Sequence of the Haloacid-Degrading Burkholderia caribensis Strain MBA4.</title>
        <authorList>
            <person name="Pan Y."/>
            <person name="Kong K.F."/>
            <person name="Tsang J.S."/>
        </authorList>
    </citation>
    <scope>NUCLEOTIDE SEQUENCE [LARGE SCALE GENOMIC DNA]</scope>
    <source>
        <strain evidence="7 8">MBA4</strain>
    </source>
</reference>
<comment type="similarity">
    <text evidence="1">Belongs to the LysR transcriptional regulatory family.</text>
</comment>
<sequence>MERVHLSRETVEPRAIVSTDRSSRHASSGSELHKEVERRTHLHWDWDAYRYFVVLARCGVMRRAAEALGVSVPTLSRRIEQLERELGLCLFQRKPHGIVLTQAGLQVLEDCEHISDAFGVLEQRMKGGVTAMMDHVNMSVDSMLARLLLTALPPFLAANAGITVNLTTHSRSCRDMGDADLTFGFVRPERGRSRIRRLSDLTMSMAVSSACGEARRSTLPIWAFSSGIWLGRQQSSTGATVLCVSHLEDVANLVRGGFGAAMLPDYLINSDAGFARFDLPGVESGTRVLPVWMSMLETAARSSAVRSVASICSEAIQSRMPFATTGEYPPAYSSGADGVSVEPGQEGRHA</sequence>
<keyword evidence="2" id="KW-0805">Transcription regulation</keyword>
<dbReference type="InterPro" id="IPR005119">
    <property type="entry name" value="LysR_subst-bd"/>
</dbReference>
<organism evidence="7 8">
    <name type="scientific">Paraburkholderia caribensis MBA4</name>
    <dbReference type="NCBI Taxonomy" id="1323664"/>
    <lineage>
        <taxon>Bacteria</taxon>
        <taxon>Pseudomonadati</taxon>
        <taxon>Pseudomonadota</taxon>
        <taxon>Betaproteobacteria</taxon>
        <taxon>Burkholderiales</taxon>
        <taxon>Burkholderiaceae</taxon>
        <taxon>Paraburkholderia</taxon>
    </lineage>
</organism>
<proteinExistence type="inferred from homology"/>
<dbReference type="SUPFAM" id="SSF53850">
    <property type="entry name" value="Periplasmic binding protein-like II"/>
    <property type="match status" value="1"/>
</dbReference>
<feature type="region of interest" description="Disordered" evidence="5">
    <location>
        <begin position="1"/>
        <end position="32"/>
    </location>
</feature>
<evidence type="ECO:0000256" key="3">
    <source>
        <dbReference type="ARBA" id="ARBA00023125"/>
    </source>
</evidence>
<dbReference type="RefSeq" id="WP_148654309.1">
    <property type="nucleotide sequence ID" value="NZ_CP012746.1"/>
</dbReference>
<evidence type="ECO:0000313" key="8">
    <source>
        <dbReference type="Proteomes" id="UP000019146"/>
    </source>
</evidence>
<dbReference type="GO" id="GO:0003700">
    <property type="term" value="F:DNA-binding transcription factor activity"/>
    <property type="evidence" value="ECO:0007669"/>
    <property type="project" value="InterPro"/>
</dbReference>
<accession>A0A0P0R5P6</accession>
<dbReference type="AlphaFoldDB" id="A0A0P0R5P6"/>
<dbReference type="FunFam" id="1.10.10.10:FF:000001">
    <property type="entry name" value="LysR family transcriptional regulator"/>
    <property type="match status" value="1"/>
</dbReference>
<name>A0A0P0R5P6_9BURK</name>
<dbReference type="Gene3D" id="1.10.10.10">
    <property type="entry name" value="Winged helix-like DNA-binding domain superfamily/Winged helix DNA-binding domain"/>
    <property type="match status" value="1"/>
</dbReference>
<protein>
    <submittedName>
        <fullName evidence="7">Transcriptional regulator</fullName>
    </submittedName>
</protein>
<gene>
    <name evidence="7" type="ORF">K788_0003987</name>
</gene>
<dbReference type="PANTHER" id="PTHR30537">
    <property type="entry name" value="HTH-TYPE TRANSCRIPTIONAL REGULATOR"/>
    <property type="match status" value="1"/>
</dbReference>
<evidence type="ECO:0000256" key="2">
    <source>
        <dbReference type="ARBA" id="ARBA00023015"/>
    </source>
</evidence>
<evidence type="ECO:0000256" key="1">
    <source>
        <dbReference type="ARBA" id="ARBA00009437"/>
    </source>
</evidence>
<feature type="domain" description="HTH lysR-type" evidence="6">
    <location>
        <begin position="44"/>
        <end position="101"/>
    </location>
</feature>
<dbReference type="Pfam" id="PF00126">
    <property type="entry name" value="HTH_1"/>
    <property type="match status" value="1"/>
</dbReference>
<dbReference type="SUPFAM" id="SSF46785">
    <property type="entry name" value="Winged helix' DNA-binding domain"/>
    <property type="match status" value="1"/>
</dbReference>
<dbReference type="GO" id="GO:0043565">
    <property type="term" value="F:sequence-specific DNA binding"/>
    <property type="evidence" value="ECO:0007669"/>
    <property type="project" value="TreeGrafter"/>
</dbReference>
<dbReference type="EMBL" id="CP012746">
    <property type="protein sequence ID" value="ALL63118.1"/>
    <property type="molecule type" value="Genomic_DNA"/>
</dbReference>
<evidence type="ECO:0000256" key="4">
    <source>
        <dbReference type="ARBA" id="ARBA00023163"/>
    </source>
</evidence>
<dbReference type="InterPro" id="IPR058163">
    <property type="entry name" value="LysR-type_TF_proteobact-type"/>
</dbReference>
<dbReference type="KEGG" id="bcai:K788_0003987"/>
<dbReference type="PANTHER" id="PTHR30537:SF3">
    <property type="entry name" value="TRANSCRIPTIONAL REGULATORY PROTEIN"/>
    <property type="match status" value="1"/>
</dbReference>
<dbReference type="InterPro" id="IPR036390">
    <property type="entry name" value="WH_DNA-bd_sf"/>
</dbReference>
<evidence type="ECO:0000313" key="7">
    <source>
        <dbReference type="EMBL" id="ALL63118.1"/>
    </source>
</evidence>
<evidence type="ECO:0000259" key="6">
    <source>
        <dbReference type="PROSITE" id="PS50931"/>
    </source>
</evidence>
<dbReference type="GeneID" id="69967407"/>
<dbReference type="GO" id="GO:0006351">
    <property type="term" value="P:DNA-templated transcription"/>
    <property type="evidence" value="ECO:0007669"/>
    <property type="project" value="TreeGrafter"/>
</dbReference>
<feature type="compositionally biased region" description="Basic and acidic residues" evidence="5">
    <location>
        <begin position="1"/>
        <end position="12"/>
    </location>
</feature>
<keyword evidence="3" id="KW-0238">DNA-binding</keyword>
<keyword evidence="4" id="KW-0804">Transcription</keyword>
<evidence type="ECO:0000256" key="5">
    <source>
        <dbReference type="SAM" id="MobiDB-lite"/>
    </source>
</evidence>